<feature type="transmembrane region" description="Helical" evidence="1">
    <location>
        <begin position="117"/>
        <end position="137"/>
    </location>
</feature>
<feature type="transmembrane region" description="Helical" evidence="1">
    <location>
        <begin position="149"/>
        <end position="169"/>
    </location>
</feature>
<dbReference type="PANTHER" id="PTHR45138">
    <property type="entry name" value="REGULATORY COMPONENTS OF SENSORY TRANSDUCTION SYSTEM"/>
    <property type="match status" value="1"/>
</dbReference>
<feature type="transmembrane region" description="Helical" evidence="1">
    <location>
        <begin position="189"/>
        <end position="210"/>
    </location>
</feature>
<name>A0A484RPY2_9ZZZZ</name>
<dbReference type="SMART" id="SM00267">
    <property type="entry name" value="GGDEF"/>
    <property type="match status" value="1"/>
</dbReference>
<dbReference type="AlphaFoldDB" id="A0A484RPY2"/>
<accession>A0A484RPY2</accession>
<dbReference type="EMBL" id="CAADID010000030">
    <property type="protein sequence ID" value="VFR78813.1"/>
    <property type="molecule type" value="Genomic_DNA"/>
</dbReference>
<dbReference type="GO" id="GO:1902201">
    <property type="term" value="P:negative regulation of bacterial-type flagellum-dependent cell motility"/>
    <property type="evidence" value="ECO:0007669"/>
    <property type="project" value="TreeGrafter"/>
</dbReference>
<sequence length="404" mass="43486">MLLDLRTIYLVTGVTAIVLGLIQYFASHVADEPGWLRGSGVSLLLLGTGMALGASRDHLPFALSTPVGNAATVLGYLLLLASMRSLARSQPRWLAHGVVAVGLVVLLTWAYPEADDFATRIAVVSVLCALCDAWIAFLGWRIYRRERLITARMVGACFTLTALLLLVRAGLAAFSQAGPTLFAQASTPFYWLSLMAAPIVTLRAMLLVLLAHERSQRAWEALAHRDALTGASNRLGLRKVFNRDRRRHALAHGRSLLLIDADRLKQLNDSHGHAAGDQMLRTLARVATDSAPADATVARLGGDEFAVLLPGQDLDAAARVAHAIRQAFHAWSAQAYPDTLPTVSVGMAHCMDSRTTKADLLARADAALYAAKQAGRDRVFGAVEKDVREWPAQAAPGAAQAPLR</sequence>
<feature type="transmembrane region" description="Helical" evidence="1">
    <location>
        <begin position="61"/>
        <end position="81"/>
    </location>
</feature>
<dbReference type="EMBL" id="CAADIG010000041">
    <property type="protein sequence ID" value="VFR52328.1"/>
    <property type="molecule type" value="Genomic_DNA"/>
</dbReference>
<dbReference type="InterPro" id="IPR029787">
    <property type="entry name" value="Nucleotide_cyclase"/>
</dbReference>
<dbReference type="GO" id="GO:0052621">
    <property type="term" value="F:diguanylate cyclase activity"/>
    <property type="evidence" value="ECO:0007669"/>
    <property type="project" value="TreeGrafter"/>
</dbReference>
<keyword evidence="1" id="KW-0812">Transmembrane</keyword>
<dbReference type="InterPro" id="IPR043128">
    <property type="entry name" value="Rev_trsase/Diguanyl_cyclase"/>
</dbReference>
<gene>
    <name evidence="3" type="ORF">ANT2_3172</name>
    <name evidence="4" type="ORF">ANT3_3175</name>
</gene>
<dbReference type="SUPFAM" id="SSF55073">
    <property type="entry name" value="Nucleotide cyclase"/>
    <property type="match status" value="1"/>
</dbReference>
<dbReference type="NCBIfam" id="TIGR00254">
    <property type="entry name" value="GGDEF"/>
    <property type="match status" value="1"/>
</dbReference>
<protein>
    <submittedName>
        <fullName evidence="3">Diguanylate cyclase/phosphodiesterase (GGDEF &amp; EAL domains) with PAS/PAC sensor(S)</fullName>
    </submittedName>
</protein>
<organism evidence="3">
    <name type="scientific">plant metagenome</name>
    <dbReference type="NCBI Taxonomy" id="1297885"/>
    <lineage>
        <taxon>unclassified sequences</taxon>
        <taxon>metagenomes</taxon>
        <taxon>organismal metagenomes</taxon>
    </lineage>
</organism>
<evidence type="ECO:0000256" key="1">
    <source>
        <dbReference type="SAM" id="Phobius"/>
    </source>
</evidence>
<dbReference type="InterPro" id="IPR050469">
    <property type="entry name" value="Diguanylate_Cyclase"/>
</dbReference>
<feature type="transmembrane region" description="Helical" evidence="1">
    <location>
        <begin position="93"/>
        <end position="111"/>
    </location>
</feature>
<keyword evidence="1" id="KW-0472">Membrane</keyword>
<reference evidence="3" key="1">
    <citation type="submission" date="2019-03" db="EMBL/GenBank/DDBJ databases">
        <authorList>
            <person name="Danneels B."/>
        </authorList>
    </citation>
    <scope>NUCLEOTIDE SEQUENCE</scope>
</reference>
<dbReference type="Pfam" id="PF00990">
    <property type="entry name" value="GGDEF"/>
    <property type="match status" value="1"/>
</dbReference>
<dbReference type="GO" id="GO:0005886">
    <property type="term" value="C:plasma membrane"/>
    <property type="evidence" value="ECO:0007669"/>
    <property type="project" value="TreeGrafter"/>
</dbReference>
<evidence type="ECO:0000259" key="2">
    <source>
        <dbReference type="PROSITE" id="PS50887"/>
    </source>
</evidence>
<feature type="transmembrane region" description="Helical" evidence="1">
    <location>
        <begin position="6"/>
        <end position="26"/>
    </location>
</feature>
<evidence type="ECO:0000313" key="4">
    <source>
        <dbReference type="EMBL" id="VFR78813.1"/>
    </source>
</evidence>
<proteinExistence type="predicted"/>
<dbReference type="Gene3D" id="3.30.70.270">
    <property type="match status" value="1"/>
</dbReference>
<dbReference type="PANTHER" id="PTHR45138:SF9">
    <property type="entry name" value="DIGUANYLATE CYCLASE DGCM-RELATED"/>
    <property type="match status" value="1"/>
</dbReference>
<keyword evidence="1" id="KW-1133">Transmembrane helix</keyword>
<dbReference type="InterPro" id="IPR000160">
    <property type="entry name" value="GGDEF_dom"/>
</dbReference>
<dbReference type="GO" id="GO:0043709">
    <property type="term" value="P:cell adhesion involved in single-species biofilm formation"/>
    <property type="evidence" value="ECO:0007669"/>
    <property type="project" value="TreeGrafter"/>
</dbReference>
<dbReference type="PROSITE" id="PS50887">
    <property type="entry name" value="GGDEF"/>
    <property type="match status" value="1"/>
</dbReference>
<evidence type="ECO:0000313" key="3">
    <source>
        <dbReference type="EMBL" id="VFR52328.1"/>
    </source>
</evidence>
<dbReference type="CDD" id="cd01949">
    <property type="entry name" value="GGDEF"/>
    <property type="match status" value="1"/>
</dbReference>
<feature type="domain" description="GGDEF" evidence="2">
    <location>
        <begin position="252"/>
        <end position="384"/>
    </location>
</feature>